<feature type="compositionally biased region" description="Acidic residues" evidence="2">
    <location>
        <begin position="172"/>
        <end position="181"/>
    </location>
</feature>
<evidence type="ECO:0000256" key="2">
    <source>
        <dbReference type="SAM" id="MobiDB-lite"/>
    </source>
</evidence>
<organism evidence="3 4">
    <name type="scientific">Streptomyces cacaoi</name>
    <dbReference type="NCBI Taxonomy" id="1898"/>
    <lineage>
        <taxon>Bacteria</taxon>
        <taxon>Bacillati</taxon>
        <taxon>Actinomycetota</taxon>
        <taxon>Actinomycetes</taxon>
        <taxon>Kitasatosporales</taxon>
        <taxon>Streptomycetaceae</taxon>
        <taxon>Streptomyces</taxon>
    </lineage>
</organism>
<comment type="caution">
    <text evidence="3">The sequence shown here is derived from an EMBL/GenBank/DDBJ whole genome shotgun (WGS) entry which is preliminary data.</text>
</comment>
<feature type="region of interest" description="Disordered" evidence="2">
    <location>
        <begin position="33"/>
        <end position="68"/>
    </location>
</feature>
<proteinExistence type="predicted"/>
<evidence type="ECO:0000313" key="4">
    <source>
        <dbReference type="Proteomes" id="UP000319210"/>
    </source>
</evidence>
<accession>A0A4Y3R4Q3</accession>
<dbReference type="GO" id="GO:0006310">
    <property type="term" value="P:DNA recombination"/>
    <property type="evidence" value="ECO:0007669"/>
    <property type="project" value="UniProtKB-KW"/>
</dbReference>
<sequence length="181" mass="19969">MRWHSQQSIDFDAGELYIDHQLQRAGREVLHRETKTEGPEDFPPPAGTLPRSAAAASPAATRGPGSGRRALAGRAWAHLHHSLRTPIEPGNLTRAFAVRIRQAGVRAIPLRSTRHTTGSLLVAMKGHPQVAQRILRHSKFTMTSDVYSEASDEEIREALQRLSRGFGQSPPDDPEESDEDS</sequence>
<feature type="compositionally biased region" description="Low complexity" evidence="2">
    <location>
        <begin position="50"/>
        <end position="63"/>
    </location>
</feature>
<dbReference type="SUPFAM" id="SSF56349">
    <property type="entry name" value="DNA breaking-rejoining enzymes"/>
    <property type="match status" value="1"/>
</dbReference>
<dbReference type="InterPro" id="IPR013762">
    <property type="entry name" value="Integrase-like_cat_sf"/>
</dbReference>
<evidence type="ECO:0000313" key="3">
    <source>
        <dbReference type="EMBL" id="GEB52696.1"/>
    </source>
</evidence>
<dbReference type="AlphaFoldDB" id="A0A4Y3R4Q3"/>
<dbReference type="EMBL" id="BJMM01000035">
    <property type="protein sequence ID" value="GEB52696.1"/>
    <property type="molecule type" value="Genomic_DNA"/>
</dbReference>
<evidence type="ECO:0008006" key="5">
    <source>
        <dbReference type="Google" id="ProtNLM"/>
    </source>
</evidence>
<dbReference type="InterPro" id="IPR011010">
    <property type="entry name" value="DNA_brk_join_enz"/>
</dbReference>
<dbReference type="GO" id="GO:0003677">
    <property type="term" value="F:DNA binding"/>
    <property type="evidence" value="ECO:0007669"/>
    <property type="project" value="InterPro"/>
</dbReference>
<feature type="region of interest" description="Disordered" evidence="2">
    <location>
        <begin position="161"/>
        <end position="181"/>
    </location>
</feature>
<dbReference type="Gene3D" id="1.10.443.10">
    <property type="entry name" value="Intergrase catalytic core"/>
    <property type="match status" value="1"/>
</dbReference>
<protein>
    <recommendedName>
        <fullName evidence="5">Tyr recombinase domain-containing protein</fullName>
    </recommendedName>
</protein>
<keyword evidence="1" id="KW-0233">DNA recombination</keyword>
<dbReference type="Proteomes" id="UP000319210">
    <property type="component" value="Unassembled WGS sequence"/>
</dbReference>
<gene>
    <name evidence="3" type="ORF">SCA03_52470</name>
</gene>
<name>A0A4Y3R4Q3_STRCI</name>
<dbReference type="GO" id="GO:0015074">
    <property type="term" value="P:DNA integration"/>
    <property type="evidence" value="ECO:0007669"/>
    <property type="project" value="InterPro"/>
</dbReference>
<keyword evidence="4" id="KW-1185">Reference proteome</keyword>
<evidence type="ECO:0000256" key="1">
    <source>
        <dbReference type="ARBA" id="ARBA00023172"/>
    </source>
</evidence>
<reference evidence="3 4" key="1">
    <citation type="submission" date="2019-06" db="EMBL/GenBank/DDBJ databases">
        <title>Whole genome shotgun sequence of Streptomyces cacaoi subsp. cacaoi NBRC 12748.</title>
        <authorList>
            <person name="Hosoyama A."/>
            <person name="Uohara A."/>
            <person name="Ohji S."/>
            <person name="Ichikawa N."/>
        </authorList>
    </citation>
    <scope>NUCLEOTIDE SEQUENCE [LARGE SCALE GENOMIC DNA]</scope>
    <source>
        <strain evidence="3 4">NBRC 12748</strain>
    </source>
</reference>